<dbReference type="InterPro" id="IPR003123">
    <property type="entry name" value="VPS9"/>
</dbReference>
<dbReference type="GO" id="GO:0016192">
    <property type="term" value="P:vesicle-mediated transport"/>
    <property type="evidence" value="ECO:0007669"/>
    <property type="project" value="InterPro"/>
</dbReference>
<dbReference type="InterPro" id="IPR041545">
    <property type="entry name" value="DUF5601"/>
</dbReference>
<dbReference type="GO" id="GO:0005829">
    <property type="term" value="C:cytosol"/>
    <property type="evidence" value="ECO:0007669"/>
    <property type="project" value="TreeGrafter"/>
</dbReference>
<name>A0A4P9YSM5_9FUNG</name>
<dbReference type="Proteomes" id="UP000278143">
    <property type="component" value="Unassembled WGS sequence"/>
</dbReference>
<dbReference type="PANTHER" id="PTHR23101:SF25">
    <property type="entry name" value="GTPASE-ACTIVATING PROTEIN AND VPS9 DOMAIN-CONTAINING PROTEIN 1"/>
    <property type="match status" value="1"/>
</dbReference>
<dbReference type="EMBL" id="KZ991459">
    <property type="protein sequence ID" value="RKP22953.1"/>
    <property type="molecule type" value="Genomic_DNA"/>
</dbReference>
<evidence type="ECO:0000259" key="1">
    <source>
        <dbReference type="PROSITE" id="PS51205"/>
    </source>
</evidence>
<dbReference type="Pfam" id="PF02204">
    <property type="entry name" value="VPS9"/>
    <property type="match status" value="1"/>
</dbReference>
<dbReference type="GO" id="GO:0005085">
    <property type="term" value="F:guanyl-nucleotide exchange factor activity"/>
    <property type="evidence" value="ECO:0007669"/>
    <property type="project" value="InterPro"/>
</dbReference>
<dbReference type="Gene3D" id="1.20.1050.80">
    <property type="entry name" value="VPS9 domain"/>
    <property type="match status" value="1"/>
</dbReference>
<dbReference type="PROSITE" id="PS51205">
    <property type="entry name" value="VPS9"/>
    <property type="match status" value="1"/>
</dbReference>
<dbReference type="SUPFAM" id="SSF109993">
    <property type="entry name" value="VPS9 domain"/>
    <property type="match status" value="1"/>
</dbReference>
<reference evidence="3" key="1">
    <citation type="journal article" date="2018" name="Nat. Microbiol.">
        <title>Leveraging single-cell genomics to expand the fungal tree of life.</title>
        <authorList>
            <person name="Ahrendt S.R."/>
            <person name="Quandt C.A."/>
            <person name="Ciobanu D."/>
            <person name="Clum A."/>
            <person name="Salamov A."/>
            <person name="Andreopoulos B."/>
            <person name="Cheng J.F."/>
            <person name="Woyke T."/>
            <person name="Pelin A."/>
            <person name="Henrissat B."/>
            <person name="Reynolds N.K."/>
            <person name="Benny G.L."/>
            <person name="Smith M.E."/>
            <person name="James T.Y."/>
            <person name="Grigoriev I.V."/>
        </authorList>
    </citation>
    <scope>NUCLEOTIDE SEQUENCE [LARGE SCALE GENOMIC DNA]</scope>
    <source>
        <strain evidence="3">Benny S71-1</strain>
    </source>
</reference>
<keyword evidence="3" id="KW-1185">Reference proteome</keyword>
<sequence length="119" mass="14270">MLECDQWRNASETEFDNAREGMEKLVMNRLFGEIFCSRTTDDAERDEIIHQKIQIFRWIEERHLDIPSSPHNASYFEFAQKELLKMNNYRAPRDKLICILNCCIVIFSKWHRMDAWLAG</sequence>
<proteinExistence type="predicted"/>
<dbReference type="PANTHER" id="PTHR23101">
    <property type="entry name" value="RAB GDP/GTP EXCHANGE FACTOR"/>
    <property type="match status" value="1"/>
</dbReference>
<dbReference type="AlphaFoldDB" id="A0A4P9YSM5"/>
<dbReference type="Pfam" id="PF18151">
    <property type="entry name" value="DUF5601"/>
    <property type="match status" value="1"/>
</dbReference>
<dbReference type="InterPro" id="IPR037191">
    <property type="entry name" value="VPS9_dom_sf"/>
</dbReference>
<dbReference type="OrthoDB" id="300289at2759"/>
<accession>A0A4P9YSM5</accession>
<feature type="domain" description="VPS9" evidence="1">
    <location>
        <begin position="43"/>
        <end position="119"/>
    </location>
</feature>
<dbReference type="GO" id="GO:0030139">
    <property type="term" value="C:endocytic vesicle"/>
    <property type="evidence" value="ECO:0007669"/>
    <property type="project" value="TreeGrafter"/>
</dbReference>
<dbReference type="GO" id="GO:0031267">
    <property type="term" value="F:small GTPase binding"/>
    <property type="evidence" value="ECO:0007669"/>
    <property type="project" value="TreeGrafter"/>
</dbReference>
<organism evidence="2 3">
    <name type="scientific">Syncephalis pseudoplumigaleata</name>
    <dbReference type="NCBI Taxonomy" id="1712513"/>
    <lineage>
        <taxon>Eukaryota</taxon>
        <taxon>Fungi</taxon>
        <taxon>Fungi incertae sedis</taxon>
        <taxon>Zoopagomycota</taxon>
        <taxon>Zoopagomycotina</taxon>
        <taxon>Zoopagomycetes</taxon>
        <taxon>Zoopagales</taxon>
        <taxon>Piptocephalidaceae</taxon>
        <taxon>Syncephalis</taxon>
    </lineage>
</organism>
<dbReference type="InterPro" id="IPR045046">
    <property type="entry name" value="Vps9-like"/>
</dbReference>
<gene>
    <name evidence="2" type="ORF">SYNPS1DRAFT_19322</name>
</gene>
<evidence type="ECO:0000313" key="2">
    <source>
        <dbReference type="EMBL" id="RKP22953.1"/>
    </source>
</evidence>
<dbReference type="Gene3D" id="1.10.246.120">
    <property type="match status" value="1"/>
</dbReference>
<protein>
    <recommendedName>
        <fullName evidence="1">VPS9 domain-containing protein</fullName>
    </recommendedName>
</protein>
<evidence type="ECO:0000313" key="3">
    <source>
        <dbReference type="Proteomes" id="UP000278143"/>
    </source>
</evidence>